<gene>
    <name evidence="2" type="ORF">MOQ_000047</name>
</gene>
<sequence length="391" mass="43326">MSKQRRESALAVVQRLNASPVRLLPPILHNATDGGLRQSDVLVVGGAPGTGKTTWAYRVAAQHLSCGGVVTFVFIPGSGNFQMRRFMECLEMFVVSPDPCALLPLCISSASAEGASAMEARRKALLGALDRLEVVHCVDINDFFVYCNHGAVDTSPGVKSREVAVPLFIVEGCGGKGSYLYHLERAIGHAVPLSHWLLGCLQRRRRCALIIIEEWGSECVDMAKQRRSTREESLPPFVLAVEEESEFLRYLHTETPQKKAAFRHYFAKRQRTGSTMMMTASNTGSGCTAPTHVPLSSDSMVRDLHSHFAGSLRLFYLYTQMLPVATSGLSPVASLLQWRLTEQNSGGESNEHTELPTESIRQQRWPQQQQQQQQTERTARLRGEVLCVTQL</sequence>
<evidence type="ECO:0000313" key="2">
    <source>
        <dbReference type="EMBL" id="EKF39719.1"/>
    </source>
</evidence>
<dbReference type="SUPFAM" id="SSF52540">
    <property type="entry name" value="P-loop containing nucleoside triphosphate hydrolases"/>
    <property type="match status" value="1"/>
</dbReference>
<feature type="compositionally biased region" description="Low complexity" evidence="1">
    <location>
        <begin position="362"/>
        <end position="374"/>
    </location>
</feature>
<protein>
    <submittedName>
        <fullName evidence="2">Uncharacterized protein</fullName>
    </submittedName>
</protein>
<dbReference type="Gene3D" id="3.40.50.300">
    <property type="entry name" value="P-loop containing nucleotide triphosphate hydrolases"/>
    <property type="match status" value="1"/>
</dbReference>
<dbReference type="EMBL" id="AHKC01000152">
    <property type="protein sequence ID" value="EKF39719.1"/>
    <property type="molecule type" value="Genomic_DNA"/>
</dbReference>
<evidence type="ECO:0000313" key="3">
    <source>
        <dbReference type="Proteomes" id="UP000007350"/>
    </source>
</evidence>
<dbReference type="Proteomes" id="UP000007350">
    <property type="component" value="Unassembled WGS sequence"/>
</dbReference>
<comment type="caution">
    <text evidence="2">The sequence shown here is derived from an EMBL/GenBank/DDBJ whole genome shotgun (WGS) entry which is preliminary data.</text>
</comment>
<proteinExistence type="predicted"/>
<dbReference type="InterPro" id="IPR027417">
    <property type="entry name" value="P-loop_NTPase"/>
</dbReference>
<feature type="region of interest" description="Disordered" evidence="1">
    <location>
        <begin position="343"/>
        <end position="378"/>
    </location>
</feature>
<reference evidence="2 3" key="1">
    <citation type="journal article" date="2012" name="BMC Genomics">
        <title>Comparative genomic analysis of human infective Trypanosoma cruzi lineages with the bat-restricted subspecies T. cruzi marinkellei.</title>
        <authorList>
            <person name="Franzen O."/>
            <person name="Talavera-Lopez C."/>
            <person name="Ochaya S."/>
            <person name="Butler C.E."/>
            <person name="Messenger L.A."/>
            <person name="Lewis M.D."/>
            <person name="Llewellyn M.S."/>
            <person name="Marinkelle C.J."/>
            <person name="Tyler K.M."/>
            <person name="Miles M.A."/>
            <person name="Andersson B."/>
        </authorList>
    </citation>
    <scope>NUCLEOTIDE SEQUENCE [LARGE SCALE GENOMIC DNA]</scope>
    <source>
        <strain evidence="2 3">B7</strain>
    </source>
</reference>
<evidence type="ECO:0000256" key="1">
    <source>
        <dbReference type="SAM" id="MobiDB-lite"/>
    </source>
</evidence>
<keyword evidence="3" id="KW-1185">Reference proteome</keyword>
<dbReference type="AlphaFoldDB" id="K2NPE9"/>
<name>K2NPE9_TRYCR</name>
<accession>K2NPE9</accession>
<organism evidence="2 3">
    <name type="scientific">Trypanosoma cruzi marinkellei</name>
    <dbReference type="NCBI Taxonomy" id="85056"/>
    <lineage>
        <taxon>Eukaryota</taxon>
        <taxon>Discoba</taxon>
        <taxon>Euglenozoa</taxon>
        <taxon>Kinetoplastea</taxon>
        <taxon>Metakinetoplastina</taxon>
        <taxon>Trypanosomatida</taxon>
        <taxon>Trypanosomatidae</taxon>
        <taxon>Trypanosoma</taxon>
        <taxon>Schizotrypanum</taxon>
    </lineage>
</organism>
<dbReference type="OrthoDB" id="273800at2759"/>